<feature type="non-terminal residue" evidence="2">
    <location>
        <position position="67"/>
    </location>
</feature>
<name>A0ABV0PJ03_9TELE</name>
<proteinExistence type="predicted"/>
<dbReference type="EMBL" id="JAHRIO010075771">
    <property type="protein sequence ID" value="MEQ2183398.1"/>
    <property type="molecule type" value="Genomic_DNA"/>
</dbReference>
<keyword evidence="3" id="KW-1185">Reference proteome</keyword>
<evidence type="ECO:0000313" key="2">
    <source>
        <dbReference type="EMBL" id="MEQ2183398.1"/>
    </source>
</evidence>
<dbReference type="Proteomes" id="UP001476798">
    <property type="component" value="Unassembled WGS sequence"/>
</dbReference>
<reference evidence="2 3" key="1">
    <citation type="submission" date="2021-06" db="EMBL/GenBank/DDBJ databases">
        <authorList>
            <person name="Palmer J.M."/>
        </authorList>
    </citation>
    <scope>NUCLEOTIDE SEQUENCE [LARGE SCALE GENOMIC DNA]</scope>
    <source>
        <strain evidence="2 3">GA_2019</strain>
        <tissue evidence="2">Muscle</tissue>
    </source>
</reference>
<sequence length="67" mass="7705">MRLSFASRIFLYPLATTGAELDLLLMNGGRPRERARERERERERGGGEGGRTQAEPRSAGKHYWRTE</sequence>
<feature type="compositionally biased region" description="Basic and acidic residues" evidence="1">
    <location>
        <begin position="30"/>
        <end position="46"/>
    </location>
</feature>
<accession>A0ABV0PJ03</accession>
<protein>
    <submittedName>
        <fullName evidence="2">Uncharacterized protein</fullName>
    </submittedName>
</protein>
<comment type="caution">
    <text evidence="2">The sequence shown here is derived from an EMBL/GenBank/DDBJ whole genome shotgun (WGS) entry which is preliminary data.</text>
</comment>
<feature type="region of interest" description="Disordered" evidence="1">
    <location>
        <begin position="28"/>
        <end position="67"/>
    </location>
</feature>
<evidence type="ECO:0000313" key="3">
    <source>
        <dbReference type="Proteomes" id="UP001476798"/>
    </source>
</evidence>
<organism evidence="2 3">
    <name type="scientific">Goodea atripinnis</name>
    <dbReference type="NCBI Taxonomy" id="208336"/>
    <lineage>
        <taxon>Eukaryota</taxon>
        <taxon>Metazoa</taxon>
        <taxon>Chordata</taxon>
        <taxon>Craniata</taxon>
        <taxon>Vertebrata</taxon>
        <taxon>Euteleostomi</taxon>
        <taxon>Actinopterygii</taxon>
        <taxon>Neopterygii</taxon>
        <taxon>Teleostei</taxon>
        <taxon>Neoteleostei</taxon>
        <taxon>Acanthomorphata</taxon>
        <taxon>Ovalentaria</taxon>
        <taxon>Atherinomorphae</taxon>
        <taxon>Cyprinodontiformes</taxon>
        <taxon>Goodeidae</taxon>
        <taxon>Goodea</taxon>
    </lineage>
</organism>
<gene>
    <name evidence="2" type="ORF">GOODEAATRI_032139</name>
</gene>
<evidence type="ECO:0000256" key="1">
    <source>
        <dbReference type="SAM" id="MobiDB-lite"/>
    </source>
</evidence>